<name>A0A178VBF8_ARATH</name>
<keyword evidence="1" id="KW-0812">Transmembrane</keyword>
<dbReference type="AlphaFoldDB" id="A0A178VBF8"/>
<accession>A0A178VBF8</accession>
<protein>
    <submittedName>
        <fullName evidence="2">Uncharacterized protein</fullName>
    </submittedName>
</protein>
<evidence type="ECO:0000313" key="2">
    <source>
        <dbReference type="EMBL" id="OAP03114.1"/>
    </source>
</evidence>
<evidence type="ECO:0000313" key="3">
    <source>
        <dbReference type="Proteomes" id="UP000078284"/>
    </source>
</evidence>
<comment type="caution">
    <text evidence="2">The sequence shown here is derived from an EMBL/GenBank/DDBJ whole genome shotgun (WGS) entry which is preliminary data.</text>
</comment>
<organism evidence="2 3">
    <name type="scientific">Arabidopsis thaliana</name>
    <name type="common">Mouse-ear cress</name>
    <dbReference type="NCBI Taxonomy" id="3702"/>
    <lineage>
        <taxon>Eukaryota</taxon>
        <taxon>Viridiplantae</taxon>
        <taxon>Streptophyta</taxon>
        <taxon>Embryophyta</taxon>
        <taxon>Tracheophyta</taxon>
        <taxon>Spermatophyta</taxon>
        <taxon>Magnoliopsida</taxon>
        <taxon>eudicotyledons</taxon>
        <taxon>Gunneridae</taxon>
        <taxon>Pentapetalae</taxon>
        <taxon>rosids</taxon>
        <taxon>malvids</taxon>
        <taxon>Brassicales</taxon>
        <taxon>Brassicaceae</taxon>
        <taxon>Camelineae</taxon>
        <taxon>Arabidopsis</taxon>
    </lineage>
</organism>
<feature type="transmembrane region" description="Helical" evidence="1">
    <location>
        <begin position="20"/>
        <end position="40"/>
    </location>
</feature>
<keyword evidence="1" id="KW-0472">Membrane</keyword>
<dbReference type="Proteomes" id="UP000078284">
    <property type="component" value="Chromosome 3"/>
</dbReference>
<sequence length="77" mass="8998">MINSGRRVGVLGFTFCKENFLVELLAFCEFDFLLFLLNIIEFQRYFENFIFNIHVVLESGMSEERVQEQELGVGVIV</sequence>
<dbReference type="EMBL" id="LUHQ01000003">
    <property type="protein sequence ID" value="OAP03114.1"/>
    <property type="molecule type" value="Genomic_DNA"/>
</dbReference>
<reference evidence="3" key="1">
    <citation type="journal article" date="2016" name="Proc. Natl. Acad. Sci. U.S.A.">
        <title>Chromosome-level assembly of Arabidopsis thaliana Ler reveals the extent of translocation and inversion polymorphisms.</title>
        <authorList>
            <person name="Zapata L."/>
            <person name="Ding J."/>
            <person name="Willing E.M."/>
            <person name="Hartwig B."/>
            <person name="Bezdan D."/>
            <person name="Jiao W.B."/>
            <person name="Patel V."/>
            <person name="Velikkakam James G."/>
            <person name="Koornneef M."/>
            <person name="Ossowski S."/>
            <person name="Schneeberger K."/>
        </authorList>
    </citation>
    <scope>NUCLEOTIDE SEQUENCE [LARGE SCALE GENOMIC DNA]</scope>
    <source>
        <strain evidence="3">cv. Landsberg erecta</strain>
    </source>
</reference>
<proteinExistence type="predicted"/>
<gene>
    <name evidence="2" type="ordered locus">AXX17_At3g24510</name>
</gene>
<keyword evidence="1" id="KW-1133">Transmembrane helix</keyword>
<evidence type="ECO:0000256" key="1">
    <source>
        <dbReference type="SAM" id="Phobius"/>
    </source>
</evidence>